<dbReference type="InterPro" id="IPR035897">
    <property type="entry name" value="Toll_tir_struct_dom_sf"/>
</dbReference>
<dbReference type="AlphaFoldDB" id="F2UPF3"/>
<dbReference type="KEGG" id="sre:PTSG_10079"/>
<sequence>MRKERANNTTNLPTTPTTSQSASKHPILHPAPSCLPLLSTRQMGSACSREASTLTTPNTAPYASASSSQDPNMDATVAQLRREKEALERENRTLKTELAASQEENKTLQSRVQELQAQVSKLEREQEAAATAAVATPNTSMLADGMQALGISSPMSPQPTSSQPRKGDRVISHWKKWQFYPARIAEFNRADLTFTVDFDDGDQTSRVQKVELVALDRTPDADEIGVGSVVLFPQGRYRGNDAISGGVHWHLGRITRVRSENGERVYDGCHLKGADDGKWITFKGYAPTFEGLRLKDMRVSPNVLNMLTSGMSSAAQQAAGAVDKCDVFISYCRANCLEDITARDLEARGFTCWMNMDHPNASQEQVALAIKHAKLVVACVSNEYADDSDCRSQFQFAKKLLRKTTVPVVVGRGSWEWQQTVVGLLIAGDLYIDFQNMSNYSAKFEELVGSIKTVLNTQTSGNQSATTQAAAISDDVAKRVFISYCWTNSFLAKTSNQVPSVAGNEFNDPRRIKDALANQGLESWIDIEQIQADDSGLFESITKVHKVALCMFAGWFALKSLKKPIIPVIVGDSDAWKETAIGLLLSNMECINLQDVTPENFANKLEEIVSRVKTFQTNQASPTAPAGPGASSSSPSSSSETESRSRVPKVGDRVISHWTRWSFFPATINSFDSETRSFTVDFLDGDTEGRVQPFDLVALDRVPDVDEVGVGSHVLFPQGMYRAQGERDGGVRFHMGVVEHIDTAADGTRTYSGRHLKGEADGKWVTYKDYSATFSDLRLDQLRMSPNVMDLLDAN</sequence>
<dbReference type="SUPFAM" id="SSF52200">
    <property type="entry name" value="Toll/Interleukin receptor TIR domain"/>
    <property type="match status" value="1"/>
</dbReference>
<dbReference type="SUPFAM" id="SSF63748">
    <property type="entry name" value="Tudor/PWWP/MBT"/>
    <property type="match status" value="1"/>
</dbReference>
<feature type="domain" description="Tudor" evidence="2">
    <location>
        <begin position="162"/>
        <end position="220"/>
    </location>
</feature>
<evidence type="ECO:0000313" key="3">
    <source>
        <dbReference type="EMBL" id="EGD79508.1"/>
    </source>
</evidence>
<reference evidence="3" key="1">
    <citation type="submission" date="2009-08" db="EMBL/GenBank/DDBJ databases">
        <title>Annotation of Salpingoeca rosetta.</title>
        <authorList>
            <consortium name="The Broad Institute Genome Sequencing Platform"/>
            <person name="Russ C."/>
            <person name="Cuomo C."/>
            <person name="Burger G."/>
            <person name="Gray M.W."/>
            <person name="Holland P.W.H."/>
            <person name="King N."/>
            <person name="Lang F.B.F."/>
            <person name="Roger A.J."/>
            <person name="Ruiz-Trillo I."/>
            <person name="Young S.K."/>
            <person name="Zeng Q."/>
            <person name="Gargeya S."/>
            <person name="Alvarado L."/>
            <person name="Berlin A."/>
            <person name="Chapman S.B."/>
            <person name="Chen Z."/>
            <person name="Freedman E."/>
            <person name="Gellesch M."/>
            <person name="Goldberg J."/>
            <person name="Griggs A."/>
            <person name="Gujja S."/>
            <person name="Heilman E."/>
            <person name="Heiman D."/>
            <person name="Howarth C."/>
            <person name="Mehta T."/>
            <person name="Neiman D."/>
            <person name="Pearson M."/>
            <person name="Roberts A."/>
            <person name="Saif S."/>
            <person name="Shea T."/>
            <person name="Shenoy N."/>
            <person name="Sisk P."/>
            <person name="Stolte C."/>
            <person name="Sykes S."/>
            <person name="White J."/>
            <person name="Yandava C."/>
            <person name="Haas B."/>
            <person name="Nusbaum C."/>
            <person name="Birren B."/>
        </authorList>
    </citation>
    <scope>NUCLEOTIDE SEQUENCE [LARGE SCALE GENOMIC DNA]</scope>
    <source>
        <strain evidence="3">ATCC 50818</strain>
    </source>
</reference>
<feature type="compositionally biased region" description="Polar residues" evidence="1">
    <location>
        <begin position="46"/>
        <end position="71"/>
    </location>
</feature>
<feature type="compositionally biased region" description="Low complexity" evidence="1">
    <location>
        <begin position="620"/>
        <end position="640"/>
    </location>
</feature>
<dbReference type="GeneID" id="16069531"/>
<dbReference type="EMBL" id="GL832986">
    <property type="protein sequence ID" value="EGD79508.1"/>
    <property type="molecule type" value="Genomic_DNA"/>
</dbReference>
<dbReference type="OrthoDB" id="10252328at2759"/>
<protein>
    <recommendedName>
        <fullName evidence="2">Tudor domain-containing protein</fullName>
    </recommendedName>
</protein>
<dbReference type="InParanoid" id="F2UPF3"/>
<accession>F2UPF3</accession>
<dbReference type="SMART" id="SM00333">
    <property type="entry name" value="TUDOR"/>
    <property type="match status" value="2"/>
</dbReference>
<dbReference type="OMA" id="DNCRMEM"/>
<evidence type="ECO:0000259" key="2">
    <source>
        <dbReference type="SMART" id="SM00333"/>
    </source>
</evidence>
<organism evidence="4">
    <name type="scientific">Salpingoeca rosetta (strain ATCC 50818 / BSB-021)</name>
    <dbReference type="NCBI Taxonomy" id="946362"/>
    <lineage>
        <taxon>Eukaryota</taxon>
        <taxon>Choanoflagellata</taxon>
        <taxon>Craspedida</taxon>
        <taxon>Salpingoecidae</taxon>
        <taxon>Salpingoeca</taxon>
    </lineage>
</organism>
<dbReference type="InterPro" id="IPR002999">
    <property type="entry name" value="Tudor"/>
</dbReference>
<evidence type="ECO:0000256" key="1">
    <source>
        <dbReference type="SAM" id="MobiDB-lite"/>
    </source>
</evidence>
<keyword evidence="4" id="KW-1185">Reference proteome</keyword>
<dbReference type="Gene3D" id="2.30.30.140">
    <property type="match status" value="2"/>
</dbReference>
<gene>
    <name evidence="3" type="ORF">PTSG_10079</name>
</gene>
<dbReference type="RefSeq" id="XP_004988989.1">
    <property type="nucleotide sequence ID" value="XM_004988932.1"/>
</dbReference>
<feature type="compositionally biased region" description="Low complexity" evidence="1">
    <location>
        <begin position="7"/>
        <end position="18"/>
    </location>
</feature>
<feature type="region of interest" description="Disordered" evidence="1">
    <location>
        <begin position="1"/>
        <end position="33"/>
    </location>
</feature>
<dbReference type="eggNOG" id="ENOG502S0PB">
    <property type="taxonomic scope" value="Eukaryota"/>
</dbReference>
<feature type="domain" description="Tudor" evidence="2">
    <location>
        <begin position="646"/>
        <end position="704"/>
    </location>
</feature>
<dbReference type="InterPro" id="IPR000157">
    <property type="entry name" value="TIR_dom"/>
</dbReference>
<dbReference type="PANTHER" id="PTHR47508">
    <property type="entry name" value="SAM DOMAIN-CONTAINING PROTEIN-RELATED"/>
    <property type="match status" value="1"/>
</dbReference>
<dbReference type="PANTHER" id="PTHR47508:SF1">
    <property type="entry name" value="NON-SPECIFIC SERINE_THREONINE PROTEIN KINASE"/>
    <property type="match status" value="1"/>
</dbReference>
<dbReference type="Proteomes" id="UP000007799">
    <property type="component" value="Unassembled WGS sequence"/>
</dbReference>
<dbReference type="GO" id="GO:0007165">
    <property type="term" value="P:signal transduction"/>
    <property type="evidence" value="ECO:0007669"/>
    <property type="project" value="InterPro"/>
</dbReference>
<dbReference type="Pfam" id="PF13676">
    <property type="entry name" value="TIR_2"/>
    <property type="match status" value="1"/>
</dbReference>
<evidence type="ECO:0000313" key="4">
    <source>
        <dbReference type="Proteomes" id="UP000007799"/>
    </source>
</evidence>
<dbReference type="Gene3D" id="3.40.50.10140">
    <property type="entry name" value="Toll/interleukin-1 receptor homology (TIR) domain"/>
    <property type="match status" value="1"/>
</dbReference>
<proteinExistence type="predicted"/>
<name>F2UPF3_SALR5</name>
<feature type="region of interest" description="Disordered" evidence="1">
    <location>
        <begin position="46"/>
        <end position="74"/>
    </location>
</feature>
<feature type="region of interest" description="Disordered" evidence="1">
    <location>
        <begin position="616"/>
        <end position="649"/>
    </location>
</feature>